<name>A0A5M9JDQ4_MONFR</name>
<comment type="caution">
    <text evidence="2">The sequence shown here is derived from an EMBL/GenBank/DDBJ whole genome shotgun (WGS) entry which is preliminary data.</text>
</comment>
<evidence type="ECO:0000313" key="2">
    <source>
        <dbReference type="EMBL" id="KAA8565816.1"/>
    </source>
</evidence>
<organism evidence="2 3">
    <name type="scientific">Monilinia fructicola</name>
    <name type="common">Brown rot fungus</name>
    <name type="synonym">Ciboria fructicola</name>
    <dbReference type="NCBI Taxonomy" id="38448"/>
    <lineage>
        <taxon>Eukaryota</taxon>
        <taxon>Fungi</taxon>
        <taxon>Dikarya</taxon>
        <taxon>Ascomycota</taxon>
        <taxon>Pezizomycotina</taxon>
        <taxon>Leotiomycetes</taxon>
        <taxon>Helotiales</taxon>
        <taxon>Sclerotiniaceae</taxon>
        <taxon>Monilinia</taxon>
    </lineage>
</organism>
<feature type="region of interest" description="Disordered" evidence="1">
    <location>
        <begin position="1"/>
        <end position="48"/>
    </location>
</feature>
<evidence type="ECO:0000256" key="1">
    <source>
        <dbReference type="SAM" id="MobiDB-lite"/>
    </source>
</evidence>
<evidence type="ECO:0000313" key="3">
    <source>
        <dbReference type="Proteomes" id="UP000322873"/>
    </source>
</evidence>
<sequence length="145" mass="16264">MRKQTNKQTINHKINQPRPQSQHTPHPSSAPHRTRKGTVSRPRSPTSLPPLPLCFACNEGAAQSSYLLYCTVLYCPVQYSTAQHRTGSRDPERTAAVRAATSSADFATRYALPGRFERELGLDGSWHLQYRVLISPCFRAGGRWT</sequence>
<accession>A0A5M9JDQ4</accession>
<feature type="compositionally biased region" description="Polar residues" evidence="1">
    <location>
        <begin position="1"/>
        <end position="27"/>
    </location>
</feature>
<protein>
    <submittedName>
        <fullName evidence="2">Uncharacterized protein</fullName>
    </submittedName>
</protein>
<dbReference type="Proteomes" id="UP000322873">
    <property type="component" value="Unassembled WGS sequence"/>
</dbReference>
<proteinExistence type="predicted"/>
<dbReference type="EMBL" id="VICG01000013">
    <property type="protein sequence ID" value="KAA8565816.1"/>
    <property type="molecule type" value="Genomic_DNA"/>
</dbReference>
<keyword evidence="3" id="KW-1185">Reference proteome</keyword>
<dbReference type="AlphaFoldDB" id="A0A5M9JDQ4"/>
<reference evidence="2 3" key="1">
    <citation type="submission" date="2019-06" db="EMBL/GenBank/DDBJ databases">
        <title>Genome Sequence of the Brown Rot Fungal Pathogen Monilinia fructicola.</title>
        <authorList>
            <person name="De Miccolis Angelini R.M."/>
            <person name="Landi L."/>
            <person name="Abate D."/>
            <person name="Pollastro S."/>
            <person name="Romanazzi G."/>
            <person name="Faretra F."/>
        </authorList>
    </citation>
    <scope>NUCLEOTIDE SEQUENCE [LARGE SCALE GENOMIC DNA]</scope>
    <source>
        <strain evidence="2 3">Mfrc123</strain>
    </source>
</reference>
<gene>
    <name evidence="2" type="ORF">EYC84_009639</name>
</gene>